<sequence length="96" mass="10661">AAPGRGGRRGGGDAPRWRDLPGRRQRRRAPRPARRPARRWRRQRGPREVPRGRLRGGPEPGRSAVGSAWPAKAGARPRGVRLGGNRLARTRPDSRV</sequence>
<feature type="non-terminal residue" evidence="2">
    <location>
        <position position="96"/>
    </location>
</feature>
<feature type="compositionally biased region" description="Basic residues" evidence="1">
    <location>
        <begin position="23"/>
        <end position="44"/>
    </location>
</feature>
<feature type="non-terminal residue" evidence="2">
    <location>
        <position position="1"/>
    </location>
</feature>
<evidence type="ECO:0000256" key="1">
    <source>
        <dbReference type="SAM" id="MobiDB-lite"/>
    </source>
</evidence>
<reference evidence="2" key="1">
    <citation type="submission" date="2020-02" db="EMBL/GenBank/DDBJ databases">
        <authorList>
            <person name="Meier V. D."/>
        </authorList>
    </citation>
    <scope>NUCLEOTIDE SEQUENCE</scope>
    <source>
        <strain evidence="2">AVDCRST_MAG49</strain>
    </source>
</reference>
<name>A0A6J4UCY7_9BACT</name>
<protein>
    <submittedName>
        <fullName evidence="2">Uncharacterized protein</fullName>
    </submittedName>
</protein>
<gene>
    <name evidence="2" type="ORF">AVDCRST_MAG49-1159</name>
</gene>
<feature type="region of interest" description="Disordered" evidence="1">
    <location>
        <begin position="1"/>
        <end position="96"/>
    </location>
</feature>
<evidence type="ECO:0000313" key="2">
    <source>
        <dbReference type="EMBL" id="CAA9545072.1"/>
    </source>
</evidence>
<dbReference type="EMBL" id="CADCWG010000071">
    <property type="protein sequence ID" value="CAA9545072.1"/>
    <property type="molecule type" value="Genomic_DNA"/>
</dbReference>
<proteinExistence type="predicted"/>
<accession>A0A6J4UCY7</accession>
<organism evidence="2">
    <name type="scientific">uncultured Thermomicrobiales bacterium</name>
    <dbReference type="NCBI Taxonomy" id="1645740"/>
    <lineage>
        <taxon>Bacteria</taxon>
        <taxon>Pseudomonadati</taxon>
        <taxon>Thermomicrobiota</taxon>
        <taxon>Thermomicrobia</taxon>
        <taxon>Thermomicrobiales</taxon>
        <taxon>environmental samples</taxon>
    </lineage>
</organism>
<dbReference type="AlphaFoldDB" id="A0A6J4UCY7"/>